<evidence type="ECO:0000256" key="1">
    <source>
        <dbReference type="SAM" id="MobiDB-lite"/>
    </source>
</evidence>
<feature type="region of interest" description="Disordered" evidence="1">
    <location>
        <begin position="260"/>
        <end position="327"/>
    </location>
</feature>
<proteinExistence type="predicted"/>
<organism evidence="2 3">
    <name type="scientific">Cymbomonas tetramitiformis</name>
    <dbReference type="NCBI Taxonomy" id="36881"/>
    <lineage>
        <taxon>Eukaryota</taxon>
        <taxon>Viridiplantae</taxon>
        <taxon>Chlorophyta</taxon>
        <taxon>Pyramimonadophyceae</taxon>
        <taxon>Pyramimonadales</taxon>
        <taxon>Pyramimonadaceae</taxon>
        <taxon>Cymbomonas</taxon>
    </lineage>
</organism>
<gene>
    <name evidence="2" type="ORF">CYMTET_2888</name>
</gene>
<keyword evidence="3" id="KW-1185">Reference proteome</keyword>
<dbReference type="EMBL" id="LGRX02000060">
    <property type="protein sequence ID" value="KAK3289687.1"/>
    <property type="molecule type" value="Genomic_DNA"/>
</dbReference>
<name>A0AAE0H4D0_9CHLO</name>
<feature type="region of interest" description="Disordered" evidence="1">
    <location>
        <begin position="110"/>
        <end position="131"/>
    </location>
</feature>
<protein>
    <submittedName>
        <fullName evidence="2">Uncharacterized protein</fullName>
    </submittedName>
</protein>
<dbReference type="Proteomes" id="UP001190700">
    <property type="component" value="Unassembled WGS sequence"/>
</dbReference>
<comment type="caution">
    <text evidence="2">The sequence shown here is derived from an EMBL/GenBank/DDBJ whole genome shotgun (WGS) entry which is preliminary data.</text>
</comment>
<evidence type="ECO:0000313" key="3">
    <source>
        <dbReference type="Proteomes" id="UP001190700"/>
    </source>
</evidence>
<reference evidence="2 3" key="1">
    <citation type="journal article" date="2015" name="Genome Biol. Evol.">
        <title>Comparative Genomics of a Bacterivorous Green Alga Reveals Evolutionary Causalities and Consequences of Phago-Mixotrophic Mode of Nutrition.</title>
        <authorList>
            <person name="Burns J.A."/>
            <person name="Paasch A."/>
            <person name="Narechania A."/>
            <person name="Kim E."/>
        </authorList>
    </citation>
    <scope>NUCLEOTIDE SEQUENCE [LARGE SCALE GENOMIC DNA]</scope>
    <source>
        <strain evidence="2 3">PLY_AMNH</strain>
    </source>
</reference>
<sequence length="541" mass="59651">MDGSEAEALARANGGSLNDFASTSRDIYPEPLCDPGEASEVRVGMNLITRGPDPGGGHHMENQRPPVNDYGHVTGATYEEIMRVWCDGEYGKGDTQLEMVMASLARDTVDKENENAAASRDLPCDPPPQGEASMGEVGVALIRLGSTLRTTYMSVDVFCHIIHDMFSADSAVWECLSDPMDLADLPAVISFADRTWELEPMIEENFIRISTAIREVAVGMGLEITEHPLTTRLRRSLVRVPDCTQYLVFDYMILSQGVSSDPIDDDADDDGPSRAARQPAAPVMSVLRSTGSGSDTDHSVPMLLSSDSSDDDGADDGPSRAARFPRRRYLKGRQAHHRLCKLLADEDPVPWLGREYTAEEIELLNGCPPRCRKFKKVQVSNMHFRIASADRKFKTCQCYFRVFSNETTKGESTPDEIDRLARLEAVYRVQVGGAAYIFAKGSWLKAPTQARIDHFAKSNSILGADILSSSFFVEDPENSETVFDTREQFVLADQIASQVVIIKHPCMETAVVLDPSADFFEQMLEEETPSSEDDEPADALG</sequence>
<accession>A0AAE0H4D0</accession>
<evidence type="ECO:0000313" key="2">
    <source>
        <dbReference type="EMBL" id="KAK3289687.1"/>
    </source>
</evidence>
<dbReference type="AlphaFoldDB" id="A0AAE0H4D0"/>